<dbReference type="EnsemblMetazoa" id="G33718.1">
    <property type="protein sequence ID" value="G33718.1:cds"/>
    <property type="gene ID" value="G33718"/>
</dbReference>
<evidence type="ECO:0000313" key="2">
    <source>
        <dbReference type="EnsemblMetazoa" id="G33718.1:cds"/>
    </source>
</evidence>
<dbReference type="AlphaFoldDB" id="A0A8W8MLH9"/>
<accession>A0A8W8MLH9</accession>
<name>A0A8W8MLH9_MAGGI</name>
<sequence>MSVVLIIFPLTWTPVLSLCGSYVGPVCCAGTYWNDETSSCEKCPLGYHDINCSRICTYPTFGKRCQDLCDCKPSECTVSFESQFLITPCYKPIYTAFFNNANVLTIKFT</sequence>
<protein>
    <recommendedName>
        <fullName evidence="4">TNFR-Cys domain-containing protein</fullName>
    </recommendedName>
</protein>
<feature type="signal peptide" evidence="1">
    <location>
        <begin position="1"/>
        <end position="17"/>
    </location>
</feature>
<evidence type="ECO:0000256" key="1">
    <source>
        <dbReference type="SAM" id="SignalP"/>
    </source>
</evidence>
<feature type="chain" id="PRO_5036477720" description="TNFR-Cys domain-containing protein" evidence="1">
    <location>
        <begin position="18"/>
        <end position="109"/>
    </location>
</feature>
<proteinExistence type="predicted"/>
<keyword evidence="1" id="KW-0732">Signal</keyword>
<evidence type="ECO:0008006" key="4">
    <source>
        <dbReference type="Google" id="ProtNLM"/>
    </source>
</evidence>
<organism evidence="2 3">
    <name type="scientific">Magallana gigas</name>
    <name type="common">Pacific oyster</name>
    <name type="synonym">Crassostrea gigas</name>
    <dbReference type="NCBI Taxonomy" id="29159"/>
    <lineage>
        <taxon>Eukaryota</taxon>
        <taxon>Metazoa</taxon>
        <taxon>Spiralia</taxon>
        <taxon>Lophotrochozoa</taxon>
        <taxon>Mollusca</taxon>
        <taxon>Bivalvia</taxon>
        <taxon>Autobranchia</taxon>
        <taxon>Pteriomorphia</taxon>
        <taxon>Ostreida</taxon>
        <taxon>Ostreoidea</taxon>
        <taxon>Ostreidae</taxon>
        <taxon>Magallana</taxon>
    </lineage>
</organism>
<evidence type="ECO:0000313" key="3">
    <source>
        <dbReference type="Proteomes" id="UP000005408"/>
    </source>
</evidence>
<dbReference type="Proteomes" id="UP000005408">
    <property type="component" value="Unassembled WGS sequence"/>
</dbReference>
<reference evidence="2" key="1">
    <citation type="submission" date="2022-08" db="UniProtKB">
        <authorList>
            <consortium name="EnsemblMetazoa"/>
        </authorList>
    </citation>
    <scope>IDENTIFICATION</scope>
    <source>
        <strain evidence="2">05x7-T-G4-1.051#20</strain>
    </source>
</reference>
<keyword evidence="3" id="KW-1185">Reference proteome</keyword>